<dbReference type="InterPro" id="IPR009016">
    <property type="entry name" value="Fe_hydrogenase"/>
</dbReference>
<protein>
    <submittedName>
        <fullName evidence="4">Cytosolic Fe-S cluster assembly factor</fullName>
    </submittedName>
</protein>
<proteinExistence type="inferred from homology"/>
<comment type="similarity">
    <text evidence="1">Belongs to the NARF family.</text>
</comment>
<keyword evidence="2" id="KW-0411">Iron-sulfur</keyword>
<evidence type="ECO:0000256" key="2">
    <source>
        <dbReference type="ARBA" id="ARBA00022485"/>
    </source>
</evidence>
<feature type="domain" description="Iron hydrogenase small subunit" evidence="3">
    <location>
        <begin position="431"/>
        <end position="487"/>
    </location>
</feature>
<dbReference type="InterPro" id="IPR004108">
    <property type="entry name" value="Fe_hydrogenase_lsu_C"/>
</dbReference>
<evidence type="ECO:0000259" key="3">
    <source>
        <dbReference type="SMART" id="SM00902"/>
    </source>
</evidence>
<evidence type="ECO:0000313" key="5">
    <source>
        <dbReference type="Proteomes" id="UP000271241"/>
    </source>
</evidence>
<evidence type="ECO:0000313" key="4">
    <source>
        <dbReference type="EMBL" id="RKP06619.1"/>
    </source>
</evidence>
<keyword evidence="2" id="KW-0408">Iron</keyword>
<dbReference type="InterPro" id="IPR050340">
    <property type="entry name" value="Cytosolic_Fe-S_CAF"/>
</dbReference>
<keyword evidence="2" id="KW-0479">Metal-binding</keyword>
<keyword evidence="2" id="KW-0004">4Fe-4S</keyword>
<accession>A0A4V1IW79</accession>
<dbReference type="AlphaFoldDB" id="A0A4V1IW79"/>
<dbReference type="Pfam" id="PF02906">
    <property type="entry name" value="Fe_hyd_lg_C"/>
    <property type="match status" value="1"/>
</dbReference>
<dbReference type="GO" id="GO:0051539">
    <property type="term" value="F:4 iron, 4 sulfur cluster binding"/>
    <property type="evidence" value="ECO:0007669"/>
    <property type="project" value="UniProtKB-KW"/>
</dbReference>
<evidence type="ECO:0000256" key="1">
    <source>
        <dbReference type="ARBA" id="ARBA00006596"/>
    </source>
</evidence>
<dbReference type="OrthoDB" id="10253113at2759"/>
<dbReference type="Proteomes" id="UP000271241">
    <property type="component" value="Unassembled WGS sequence"/>
</dbReference>
<name>A0A4V1IW79_9FUNG</name>
<dbReference type="PANTHER" id="PTHR11615">
    <property type="entry name" value="NITRATE, FORMATE, IRON DEHYDROGENASE"/>
    <property type="match status" value="1"/>
</dbReference>
<dbReference type="Gene3D" id="3.40.950.10">
    <property type="entry name" value="Fe-only Hydrogenase (Larger Subunit), Chain L, domain 3"/>
    <property type="match status" value="1"/>
</dbReference>
<organism evidence="4 5">
    <name type="scientific">Thamnocephalis sphaerospora</name>
    <dbReference type="NCBI Taxonomy" id="78915"/>
    <lineage>
        <taxon>Eukaryota</taxon>
        <taxon>Fungi</taxon>
        <taxon>Fungi incertae sedis</taxon>
        <taxon>Zoopagomycota</taxon>
        <taxon>Zoopagomycotina</taxon>
        <taxon>Zoopagomycetes</taxon>
        <taxon>Zoopagales</taxon>
        <taxon>Sigmoideomycetaceae</taxon>
        <taxon>Thamnocephalis</taxon>
    </lineage>
</organism>
<reference evidence="5" key="1">
    <citation type="journal article" date="2018" name="Nat. Microbiol.">
        <title>Leveraging single-cell genomics to expand the fungal tree of life.</title>
        <authorList>
            <person name="Ahrendt S.R."/>
            <person name="Quandt C.A."/>
            <person name="Ciobanu D."/>
            <person name="Clum A."/>
            <person name="Salamov A."/>
            <person name="Andreopoulos B."/>
            <person name="Cheng J.F."/>
            <person name="Woyke T."/>
            <person name="Pelin A."/>
            <person name="Henrissat B."/>
            <person name="Reynolds N.K."/>
            <person name="Benny G.L."/>
            <person name="Smith M.E."/>
            <person name="James T.Y."/>
            <person name="Grigoriev I.V."/>
        </authorList>
    </citation>
    <scope>NUCLEOTIDE SEQUENCE [LARGE SCALE GENOMIC DNA]</scope>
    <source>
        <strain evidence="5">RSA 1356</strain>
    </source>
</reference>
<dbReference type="Pfam" id="PF02256">
    <property type="entry name" value="Fe_hyd_SSU"/>
    <property type="match status" value="1"/>
</dbReference>
<dbReference type="SUPFAM" id="SSF53920">
    <property type="entry name" value="Fe-only hydrogenase"/>
    <property type="match status" value="1"/>
</dbReference>
<dbReference type="InterPro" id="IPR003149">
    <property type="entry name" value="Fe_hydrogenase_ssu"/>
</dbReference>
<sequence>MSFSSGLILTDLNDYIAPSQACIKPVEVKRPGGVTGDDAAQTAIKIDDAGQYYEVALDGAETRLETASITLNDCLACSGCITSAESVLVAMQSHEELVKVLQENRKLVVVSVSPQSRASLAATYGLTPLQTMQRLTHALKQLGVHYVLDTSFSRDISLIESAREFVERFQCWKEDGVTASVSEPHGMPMLASACPGWICYAEKTHGFLVPYISLAKSPQQIMGSLVKDHLATKLNVRQVDFADQIYHVCVMPCYDKKLEASREDFYNDVLRTRDVDCVISSGELEKMLLDEAVRLDNCSEAPIDTLFAKARMVDGGQQTKLLGTSGTASGGYLEYIMRYAARELFGIRNVDVDAGQGVSVRTVRNADFREVTLQDASGNTLLSFAAVYGFRNIQNLVRKMKTRRAPYHYVEVMACPSGCINGGGQLKPPEHISAKEWIARVDANYRSVSTQLPEENDTVLAVYREWLGEFGSERATHLLRTSYRAVEEKATNPLAVKW</sequence>
<dbReference type="Gene3D" id="3.40.50.1780">
    <property type="match status" value="1"/>
</dbReference>
<gene>
    <name evidence="4" type="ORF">THASP1DRAFT_18246</name>
</gene>
<dbReference type="EMBL" id="KZ992849">
    <property type="protein sequence ID" value="RKP06619.1"/>
    <property type="molecule type" value="Genomic_DNA"/>
</dbReference>
<keyword evidence="5" id="KW-1185">Reference proteome</keyword>
<dbReference type="SMART" id="SM00902">
    <property type="entry name" value="Fe_hyd_SSU"/>
    <property type="match status" value="1"/>
</dbReference>
<dbReference type="STRING" id="78915.A0A4V1IW79"/>